<keyword evidence="2" id="KW-0812">Transmembrane</keyword>
<keyword evidence="4" id="KW-1185">Reference proteome</keyword>
<evidence type="ECO:0000313" key="4">
    <source>
        <dbReference type="Proteomes" id="UP000030403"/>
    </source>
</evidence>
<comment type="caution">
    <text evidence="3">The sequence shown here is derived from an EMBL/GenBank/DDBJ whole genome shotgun (WGS) entry which is preliminary data.</text>
</comment>
<evidence type="ECO:0000313" key="3">
    <source>
        <dbReference type="EMBL" id="KGX83362.1"/>
    </source>
</evidence>
<dbReference type="OrthoDB" id="2455196at2"/>
<evidence type="ECO:0008006" key="5">
    <source>
        <dbReference type="Google" id="ProtNLM"/>
    </source>
</evidence>
<feature type="transmembrane region" description="Helical" evidence="2">
    <location>
        <begin position="41"/>
        <end position="63"/>
    </location>
</feature>
<reference evidence="3 4" key="1">
    <citation type="submission" date="2013-08" db="EMBL/GenBank/DDBJ databases">
        <authorList>
            <person name="Huang J."/>
            <person name="Wang G."/>
        </authorList>
    </citation>
    <scope>NUCLEOTIDE SEQUENCE [LARGE SCALE GENOMIC DNA]</scope>
    <source>
        <strain evidence="3 4">BH030004</strain>
    </source>
</reference>
<gene>
    <name evidence="3" type="ORF">N783_04350</name>
</gene>
<dbReference type="RefSeq" id="WP_027447698.1">
    <property type="nucleotide sequence ID" value="NZ_AULJ01000084.1"/>
</dbReference>
<accession>A0A0A5HI88</accession>
<dbReference type="AlphaFoldDB" id="A0A0A5HI88"/>
<evidence type="ECO:0000256" key="2">
    <source>
        <dbReference type="SAM" id="Phobius"/>
    </source>
</evidence>
<feature type="coiled-coil region" evidence="1">
    <location>
        <begin position="168"/>
        <end position="195"/>
    </location>
</feature>
<dbReference type="EMBL" id="AVPF01000116">
    <property type="protein sequence ID" value="KGX83362.1"/>
    <property type="molecule type" value="Genomic_DNA"/>
</dbReference>
<name>A0A0A5HI88_9BACI</name>
<protein>
    <recommendedName>
        <fullName evidence="5">DUF4030 domain-containing protein</fullName>
    </recommendedName>
</protein>
<dbReference type="Proteomes" id="UP000030403">
    <property type="component" value="Unassembled WGS sequence"/>
</dbReference>
<organism evidence="3 4">
    <name type="scientific">Pontibacillus marinus BH030004 = DSM 16465</name>
    <dbReference type="NCBI Taxonomy" id="1385511"/>
    <lineage>
        <taxon>Bacteria</taxon>
        <taxon>Bacillati</taxon>
        <taxon>Bacillota</taxon>
        <taxon>Bacilli</taxon>
        <taxon>Bacillales</taxon>
        <taxon>Bacillaceae</taxon>
        <taxon>Pontibacillus</taxon>
    </lineage>
</organism>
<evidence type="ECO:0000256" key="1">
    <source>
        <dbReference type="SAM" id="Coils"/>
    </source>
</evidence>
<proteinExistence type="predicted"/>
<sequence>MENNWKYPKQVKKMKFTEEHQDKVFYGLNNLNKRKNKSRKLLYSSVAAIFIILFSFELFVPYMSNVFANIPLISHFIKEEEQNREEMEKILELVVPIVERNGTDLKDLNIMTETKEVSVKLKGYSGDYEDIAQNIEEHLGNNGFQEYTVKAIRYEKEESQSKISPEESKEWKQNMEDAKKLKNTLKKRLKEKRYELLFPVSVRINDTEGVFVNVTVPESETRIKQLKDILKKEAKSYEDKVKLDVRQVQKIAREQEKRWEKTNAISHIGRALMEAEHLPVIGFAYSFHPYPLQIKIKTSLDANDSDASEIADEIRSEINVFIQSNEKNKSIREDKYRIIVLSKDKNEID</sequence>
<keyword evidence="2" id="KW-1133">Transmembrane helix</keyword>
<dbReference type="eggNOG" id="ENOG5032NQV">
    <property type="taxonomic scope" value="Bacteria"/>
</dbReference>
<keyword evidence="2" id="KW-0472">Membrane</keyword>
<keyword evidence="1" id="KW-0175">Coiled coil</keyword>